<evidence type="ECO:0000256" key="7">
    <source>
        <dbReference type="ARBA" id="ARBA00022801"/>
    </source>
</evidence>
<dbReference type="Pfam" id="PF18211">
    <property type="entry name" value="Csm1_B"/>
    <property type="match status" value="1"/>
</dbReference>
<dbReference type="Gene3D" id="3.30.70.270">
    <property type="match status" value="1"/>
</dbReference>
<dbReference type="InterPro" id="IPR052117">
    <property type="entry name" value="Cas10/Csm1_subtype-III-A"/>
</dbReference>
<dbReference type="InterPro" id="IPR000160">
    <property type="entry name" value="GGDEF_dom"/>
</dbReference>
<comment type="similarity">
    <text evidence="1">Belongs to the CRISPR-associated Cas10/Csm1 family.</text>
</comment>
<accession>A0A1W1XZX0</accession>
<keyword evidence="3" id="KW-0808">Transferase</keyword>
<dbReference type="PANTHER" id="PTHR36528:SF1">
    <property type="entry name" value="CRISPR SYSTEM SINGLE-STRAND-SPECIFIC DEOXYRIBONUCLEASE CAS10_CSM1 (SUBTYPE III-A)"/>
    <property type="match status" value="1"/>
</dbReference>
<sequence length="709" mass="82177">MKCSRLMYSFAKYLENIDKGKYYKLLKIFSIEINDNIEKAYKVALGNREGKFKNNCIYKLKNILSNSQDSYLPFTELKLDIKSLINRRKENNTIQKYLWDKYIDEVLDKLEYNKDNFKKVYYICMKYLSNVPAVNIENCNISLFDVCKITSAIVTCQEKNDNQFILIKGDFSGIQNFIYKTKKADALKTLKARSLYLTLLQDLCSKYVIRKLKLNITNILYSGGGNFYIIASKEHIEEFQKIRKELSELLLNAHNGELYLALAEVEFTLDNFNDFEEVWKKAGESVGKVKNKRWSEIGLKENFKKIFGPISNVGKLGQTCSVCNRISYELDEEKRCPLCQSYIELIEDARNKKYYIEKKVEFDLLKDKYNSVNEIFGALGYNISFSQRFYLRDKKTAVYSINDFDNDNADGYIFKSIKLITGSLDEIVGSSQAVGDNKIGVIKLDVDNLGSLFINAKSIGQVAGLSRNISMFFEGFVEQIIKNNYMPEECRQYLKTKNWEEKITIIYAGGDDTFLVGRYDEIFEFVYILRELFRAFVDCKDKTFSAGVGMFNSDFPIIKTAEITEDFLSKGKLTEGKDKICFLGEIFTWQQYLQLIKLKNLIEEIYEKTQSKSVFEKIDKSTKGFKAVFKKGDRSINYVKMYRLAYYLKDLRTEDSSALIENLVNQYESICLSAVIKSDLNKQAMIIPFANKWAQCNCRQIEGKGNKSE</sequence>
<dbReference type="AlphaFoldDB" id="A0A1W1XZX0"/>
<dbReference type="Pfam" id="PF22335">
    <property type="entry name" value="Cas10-Cmr2_palm2"/>
    <property type="match status" value="1"/>
</dbReference>
<keyword evidence="9" id="KW-0067">ATP-binding</keyword>
<evidence type="ECO:0000256" key="4">
    <source>
        <dbReference type="ARBA" id="ARBA00022722"/>
    </source>
</evidence>
<dbReference type="NCBIfam" id="TIGR02578">
    <property type="entry name" value="cas_TM1811_Csm1"/>
    <property type="match status" value="1"/>
</dbReference>
<evidence type="ECO:0000256" key="6">
    <source>
        <dbReference type="ARBA" id="ARBA00022759"/>
    </source>
</evidence>
<keyword evidence="4" id="KW-0540">Nuclease</keyword>
<keyword evidence="8" id="KW-0269">Exonuclease</keyword>
<reference evidence="13 14" key="1">
    <citation type="submission" date="2017-04" db="EMBL/GenBank/DDBJ databases">
        <authorList>
            <person name="Afonso C.L."/>
            <person name="Miller P.J."/>
            <person name="Scott M.A."/>
            <person name="Spackman E."/>
            <person name="Goraichik I."/>
            <person name="Dimitrov K.M."/>
            <person name="Suarez D.L."/>
            <person name="Swayne D.E."/>
        </authorList>
    </citation>
    <scope>NUCLEOTIDE SEQUENCE [LARGE SCALE GENOMIC DNA]</scope>
    <source>
        <strain evidence="13 14">DSM 12555</strain>
    </source>
</reference>
<proteinExistence type="inferred from homology"/>
<dbReference type="PANTHER" id="PTHR36528">
    <property type="entry name" value="CRISPR SYSTEM SINGLE-STRAND-SPECIFIC DEOXYRIBONUCLEASE CAS10/CSM1 (SUBTYPE III-A)"/>
    <property type="match status" value="1"/>
</dbReference>
<evidence type="ECO:0000256" key="11">
    <source>
        <dbReference type="ARBA" id="ARBA00032922"/>
    </source>
</evidence>
<evidence type="ECO:0000256" key="3">
    <source>
        <dbReference type="ARBA" id="ARBA00022679"/>
    </source>
</evidence>
<name>A0A1W1XZX0_9CLOT</name>
<dbReference type="GO" id="GO:0004527">
    <property type="term" value="F:exonuclease activity"/>
    <property type="evidence" value="ECO:0007669"/>
    <property type="project" value="UniProtKB-KW"/>
</dbReference>
<dbReference type="GO" id="GO:0016740">
    <property type="term" value="F:transferase activity"/>
    <property type="evidence" value="ECO:0007669"/>
    <property type="project" value="UniProtKB-KW"/>
</dbReference>
<evidence type="ECO:0000259" key="12">
    <source>
        <dbReference type="PROSITE" id="PS50887"/>
    </source>
</evidence>
<keyword evidence="6" id="KW-0255">Endonuclease</keyword>
<dbReference type="GO" id="GO:0051607">
    <property type="term" value="P:defense response to virus"/>
    <property type="evidence" value="ECO:0007669"/>
    <property type="project" value="UniProtKB-KW"/>
</dbReference>
<keyword evidence="10" id="KW-0051">Antiviral defense</keyword>
<keyword evidence="7" id="KW-0378">Hydrolase</keyword>
<evidence type="ECO:0000256" key="9">
    <source>
        <dbReference type="ARBA" id="ARBA00022840"/>
    </source>
</evidence>
<dbReference type="GO" id="GO:0005524">
    <property type="term" value="F:ATP binding"/>
    <property type="evidence" value="ECO:0007669"/>
    <property type="project" value="UniProtKB-KW"/>
</dbReference>
<protein>
    <recommendedName>
        <fullName evidence="2">CRISPR system single-strand-specific deoxyribonuclease Cas10/Csm1 (subtype III-A)</fullName>
    </recommendedName>
    <alternativeName>
        <fullName evidence="11">Cyclic oligoadenylate synthase</fullName>
    </alternativeName>
</protein>
<dbReference type="OrthoDB" id="9768769at2"/>
<evidence type="ECO:0000256" key="2">
    <source>
        <dbReference type="ARBA" id="ARBA00014333"/>
    </source>
</evidence>
<evidence type="ECO:0000256" key="1">
    <source>
        <dbReference type="ARBA" id="ARBA00005700"/>
    </source>
</evidence>
<dbReference type="RefSeq" id="WP_084117848.1">
    <property type="nucleotide sequence ID" value="NZ_FWXH01000044.1"/>
</dbReference>
<gene>
    <name evidence="13" type="ORF">SAMN02745134_03887</name>
</gene>
<evidence type="ECO:0000256" key="8">
    <source>
        <dbReference type="ARBA" id="ARBA00022839"/>
    </source>
</evidence>
<dbReference type="InterPro" id="IPR043128">
    <property type="entry name" value="Rev_trsase/Diguanyl_cyclase"/>
</dbReference>
<evidence type="ECO:0000313" key="13">
    <source>
        <dbReference type="EMBL" id="SMC29417.1"/>
    </source>
</evidence>
<dbReference type="EMBL" id="FWXH01000044">
    <property type="protein sequence ID" value="SMC29417.1"/>
    <property type="molecule type" value="Genomic_DNA"/>
</dbReference>
<keyword evidence="5" id="KW-0547">Nucleotide-binding</keyword>
<evidence type="ECO:0000313" key="14">
    <source>
        <dbReference type="Proteomes" id="UP000192468"/>
    </source>
</evidence>
<organism evidence="13 14">
    <name type="scientific">Clostridium acidisoli DSM 12555</name>
    <dbReference type="NCBI Taxonomy" id="1121291"/>
    <lineage>
        <taxon>Bacteria</taxon>
        <taxon>Bacillati</taxon>
        <taxon>Bacillota</taxon>
        <taxon>Clostridia</taxon>
        <taxon>Eubacteriales</taxon>
        <taxon>Clostridiaceae</taxon>
        <taxon>Clostridium</taxon>
    </lineage>
</organism>
<keyword evidence="14" id="KW-1185">Reference proteome</keyword>
<dbReference type="GO" id="GO:0004519">
    <property type="term" value="F:endonuclease activity"/>
    <property type="evidence" value="ECO:0007669"/>
    <property type="project" value="UniProtKB-KW"/>
</dbReference>
<evidence type="ECO:0000256" key="5">
    <source>
        <dbReference type="ARBA" id="ARBA00022741"/>
    </source>
</evidence>
<dbReference type="Proteomes" id="UP000192468">
    <property type="component" value="Unassembled WGS sequence"/>
</dbReference>
<dbReference type="STRING" id="1121291.SAMN02745134_03887"/>
<evidence type="ECO:0000256" key="10">
    <source>
        <dbReference type="ARBA" id="ARBA00023118"/>
    </source>
</evidence>
<dbReference type="InterPro" id="IPR013408">
    <property type="entry name" value="Cas10/Csm1"/>
</dbReference>
<feature type="domain" description="GGDEF" evidence="12">
    <location>
        <begin position="437"/>
        <end position="585"/>
    </location>
</feature>
<dbReference type="InterPro" id="IPR041062">
    <property type="entry name" value="Csm1_B"/>
</dbReference>
<dbReference type="InterPro" id="IPR054767">
    <property type="entry name" value="Cas10-Cmr2_palm2"/>
</dbReference>
<dbReference type="PROSITE" id="PS50887">
    <property type="entry name" value="GGDEF"/>
    <property type="match status" value="1"/>
</dbReference>